<dbReference type="STRING" id="349124.Hhal_2110"/>
<keyword evidence="6" id="KW-0472">Membrane</keyword>
<comment type="similarity">
    <text evidence="1">Belongs to the peptidase S1C family.</text>
</comment>
<evidence type="ECO:0000313" key="8">
    <source>
        <dbReference type="EMBL" id="ABM62874.1"/>
    </source>
</evidence>
<feature type="domain" description="PDZ" evidence="7">
    <location>
        <begin position="301"/>
        <end position="369"/>
    </location>
</feature>
<evidence type="ECO:0000256" key="1">
    <source>
        <dbReference type="ARBA" id="ARBA00010541"/>
    </source>
</evidence>
<reference evidence="8 9" key="2">
    <citation type="journal article" date="2013" name="Stand. Genomic Sci.">
        <title>Complete genome sequence of Halorhodospira halophila SL1.</title>
        <authorList>
            <person name="Challacombe J.F."/>
            <person name="Majid S."/>
            <person name="Deole R."/>
            <person name="Brettin T.S."/>
            <person name="Bruce D."/>
            <person name="Delano S.F."/>
            <person name="Detter J.C."/>
            <person name="Gleasner C.D."/>
            <person name="Han C.S."/>
            <person name="Misra M."/>
            <person name="Reitenga K.G."/>
            <person name="Mikhailova N."/>
            <person name="Woyke T."/>
            <person name="Pitluck S."/>
            <person name="Nolan M."/>
            <person name="Land M.L."/>
            <person name="Saunders E."/>
            <person name="Tapia R."/>
            <person name="Lapidus A."/>
            <person name="Ivanova N."/>
            <person name="Hoff W.D."/>
        </authorList>
    </citation>
    <scope>NUCLEOTIDE SEQUENCE [LARGE SCALE GENOMIC DNA]</scope>
    <source>
        <strain evidence="9">DSM 244 / SL1</strain>
    </source>
</reference>
<evidence type="ECO:0000256" key="2">
    <source>
        <dbReference type="ARBA" id="ARBA00022670"/>
    </source>
</evidence>
<dbReference type="eggNOG" id="COG0265">
    <property type="taxonomic scope" value="Bacteria"/>
</dbReference>
<dbReference type="Gene3D" id="2.40.10.120">
    <property type="match status" value="1"/>
</dbReference>
<dbReference type="PRINTS" id="PR00834">
    <property type="entry name" value="PROTEASES2C"/>
</dbReference>
<keyword evidence="3" id="KW-0378">Hydrolase</keyword>
<dbReference type="PANTHER" id="PTHR22939:SF129">
    <property type="entry name" value="SERINE PROTEASE HTRA2, MITOCHONDRIAL"/>
    <property type="match status" value="1"/>
</dbReference>
<dbReference type="Pfam" id="PF13365">
    <property type="entry name" value="Trypsin_2"/>
    <property type="match status" value="1"/>
</dbReference>
<dbReference type="KEGG" id="hha:Hhal_2110"/>
<keyword evidence="9" id="KW-1185">Reference proteome</keyword>
<dbReference type="InterPro" id="IPR036034">
    <property type="entry name" value="PDZ_sf"/>
</dbReference>
<dbReference type="InterPro" id="IPR001940">
    <property type="entry name" value="Peptidase_S1C"/>
</dbReference>
<evidence type="ECO:0000256" key="4">
    <source>
        <dbReference type="ARBA" id="ARBA00022825"/>
    </source>
</evidence>
<sequence length="417" mass="44507">MRLAGRSGWRPLGLEGTEWIRFLLGYTGLGVVLALVIVWINPDLLGPLTPRVEITESEDCQTVAPGRQNDAADAPPRREPVSYADAVERAAPAVVNIFTVKQVTEQLTPPGFDDPLFRRFFGDPPTRERQRTETSLGSGVIVAEEGYVVTNHHVIDDADQIQVLLADGRQRAATVVGRDPETDLAVLRIEAERLPVITFARDERVRVGDVVLAIGNPFGVGQTVTQGIISATGRDQLGLSTFENFLQTDAAINPGNSGGALIDAEGRLVGINTAIFSGTGGSQGIGFAIPAGIAQAVMSDLIQYGRVVRGWLGVQAQRLTPALAESFGHPPDTEGVAVTHILPRGPADQAGLEAGDIIVELGGQRIRDVQDLLQVASAAAPGTEMEISGYRDQEPFSTSVTLGERPDMQQPSHPGRR</sequence>
<name>A1WYW2_HALHL</name>
<dbReference type="GO" id="GO:0004252">
    <property type="term" value="F:serine-type endopeptidase activity"/>
    <property type="evidence" value="ECO:0007669"/>
    <property type="project" value="InterPro"/>
</dbReference>
<dbReference type="OrthoDB" id="9758917at2"/>
<dbReference type="PANTHER" id="PTHR22939">
    <property type="entry name" value="SERINE PROTEASE FAMILY S1C HTRA-RELATED"/>
    <property type="match status" value="1"/>
</dbReference>
<evidence type="ECO:0000256" key="6">
    <source>
        <dbReference type="SAM" id="Phobius"/>
    </source>
</evidence>
<evidence type="ECO:0000313" key="9">
    <source>
        <dbReference type="Proteomes" id="UP000000647"/>
    </source>
</evidence>
<dbReference type="FunFam" id="2.40.10.10:FF:000001">
    <property type="entry name" value="Periplasmic serine protease DegS"/>
    <property type="match status" value="1"/>
</dbReference>
<organism evidence="8 9">
    <name type="scientific">Halorhodospira halophila (strain DSM 244 / SL1)</name>
    <name type="common">Ectothiorhodospira halophila (strain DSM 244 / SL1)</name>
    <dbReference type="NCBI Taxonomy" id="349124"/>
    <lineage>
        <taxon>Bacteria</taxon>
        <taxon>Pseudomonadati</taxon>
        <taxon>Pseudomonadota</taxon>
        <taxon>Gammaproteobacteria</taxon>
        <taxon>Chromatiales</taxon>
        <taxon>Ectothiorhodospiraceae</taxon>
        <taxon>Halorhodospira</taxon>
    </lineage>
</organism>
<dbReference type="MEROPS" id="S01.477"/>
<evidence type="ECO:0000259" key="7">
    <source>
        <dbReference type="PROSITE" id="PS50106"/>
    </source>
</evidence>
<reference evidence="9" key="1">
    <citation type="submission" date="2006-12" db="EMBL/GenBank/DDBJ databases">
        <title>Complete sequence of Halorhodospira halophila SL1.</title>
        <authorList>
            <consortium name="US DOE Joint Genome Institute"/>
            <person name="Copeland A."/>
            <person name="Lucas S."/>
            <person name="Lapidus A."/>
            <person name="Barry K."/>
            <person name="Detter J.C."/>
            <person name="Glavina del Rio T."/>
            <person name="Hammon N."/>
            <person name="Israni S."/>
            <person name="Dalin E."/>
            <person name="Tice H."/>
            <person name="Pitluck S."/>
            <person name="Saunders E."/>
            <person name="Brettin T."/>
            <person name="Bruce D."/>
            <person name="Han C."/>
            <person name="Tapia R."/>
            <person name="Schmutz J."/>
            <person name="Larimer F."/>
            <person name="Land M."/>
            <person name="Hauser L."/>
            <person name="Kyrpides N."/>
            <person name="Mikhailova N."/>
            <person name="Hoff W."/>
            <person name="Richardson P."/>
        </authorList>
    </citation>
    <scope>NUCLEOTIDE SEQUENCE [LARGE SCALE GENOMIC DNA]</scope>
    <source>
        <strain evidence="9">DSM 244 / SL1</strain>
    </source>
</reference>
<keyword evidence="4" id="KW-0720">Serine protease</keyword>
<dbReference type="SMART" id="SM00228">
    <property type="entry name" value="PDZ"/>
    <property type="match status" value="1"/>
</dbReference>
<dbReference type="InterPro" id="IPR001478">
    <property type="entry name" value="PDZ"/>
</dbReference>
<dbReference type="GO" id="GO:0042597">
    <property type="term" value="C:periplasmic space"/>
    <property type="evidence" value="ECO:0007669"/>
    <property type="project" value="TreeGrafter"/>
</dbReference>
<dbReference type="InterPro" id="IPR009003">
    <property type="entry name" value="Peptidase_S1_PA"/>
</dbReference>
<dbReference type="AlphaFoldDB" id="A1WYW2"/>
<dbReference type="EMBL" id="CP000544">
    <property type="protein sequence ID" value="ABM62874.1"/>
    <property type="molecule type" value="Genomic_DNA"/>
</dbReference>
<dbReference type="PROSITE" id="PS50106">
    <property type="entry name" value="PDZ"/>
    <property type="match status" value="1"/>
</dbReference>
<dbReference type="Proteomes" id="UP000000647">
    <property type="component" value="Chromosome"/>
</dbReference>
<dbReference type="Gene3D" id="2.30.42.10">
    <property type="match status" value="1"/>
</dbReference>
<accession>A1WYW2</accession>
<dbReference type="Pfam" id="PF13180">
    <property type="entry name" value="PDZ_2"/>
    <property type="match status" value="1"/>
</dbReference>
<feature type="transmembrane region" description="Helical" evidence="6">
    <location>
        <begin position="20"/>
        <end position="40"/>
    </location>
</feature>
<gene>
    <name evidence="8" type="ordered locus">Hhal_2110</name>
</gene>
<keyword evidence="2" id="KW-0645">Protease</keyword>
<proteinExistence type="inferred from homology"/>
<feature type="region of interest" description="Disordered" evidence="5">
    <location>
        <begin position="57"/>
        <end position="79"/>
    </location>
</feature>
<evidence type="ECO:0000256" key="3">
    <source>
        <dbReference type="ARBA" id="ARBA00022801"/>
    </source>
</evidence>
<evidence type="ECO:0000256" key="5">
    <source>
        <dbReference type="SAM" id="MobiDB-lite"/>
    </source>
</evidence>
<dbReference type="GO" id="GO:0006515">
    <property type="term" value="P:protein quality control for misfolded or incompletely synthesized proteins"/>
    <property type="evidence" value="ECO:0007669"/>
    <property type="project" value="TreeGrafter"/>
</dbReference>
<dbReference type="RefSeq" id="WP_011814896.1">
    <property type="nucleotide sequence ID" value="NC_008789.1"/>
</dbReference>
<feature type="region of interest" description="Disordered" evidence="5">
    <location>
        <begin position="384"/>
        <end position="417"/>
    </location>
</feature>
<dbReference type="SUPFAM" id="SSF50156">
    <property type="entry name" value="PDZ domain-like"/>
    <property type="match status" value="1"/>
</dbReference>
<keyword evidence="6" id="KW-1133">Transmembrane helix</keyword>
<dbReference type="HOGENOM" id="CLU_020120_1_2_6"/>
<dbReference type="SUPFAM" id="SSF50494">
    <property type="entry name" value="Trypsin-like serine proteases"/>
    <property type="match status" value="1"/>
</dbReference>
<keyword evidence="6" id="KW-0812">Transmembrane</keyword>
<protein>
    <submittedName>
        <fullName evidence="8">Peptidase S1 and S6, chymotrypsin/Hap</fullName>
    </submittedName>
</protein>